<evidence type="ECO:0000256" key="1">
    <source>
        <dbReference type="SAM" id="SignalP"/>
    </source>
</evidence>
<name>A0A9N8P0H4_9FLAO</name>
<evidence type="ECO:0000313" key="3">
    <source>
        <dbReference type="Proteomes" id="UP000533639"/>
    </source>
</evidence>
<gene>
    <name evidence="2" type="ORF">FLAPXU55_00641</name>
</gene>
<dbReference type="InterPro" id="IPR021326">
    <property type="entry name" value="DUF2931"/>
</dbReference>
<keyword evidence="3" id="KW-1185">Reference proteome</keyword>
<keyword evidence="1" id="KW-0732">Signal</keyword>
<dbReference type="Pfam" id="PF11153">
    <property type="entry name" value="DUF2931"/>
    <property type="match status" value="1"/>
</dbReference>
<accession>A0A9N8P0H4</accession>
<dbReference type="AlphaFoldDB" id="A0A9N8P0H4"/>
<dbReference type="PROSITE" id="PS51257">
    <property type="entry name" value="PROKAR_LIPOPROTEIN"/>
    <property type="match status" value="1"/>
</dbReference>
<evidence type="ECO:0000313" key="2">
    <source>
        <dbReference type="EMBL" id="CAC9972962.1"/>
    </source>
</evidence>
<dbReference type="EMBL" id="CAIJDE010000029">
    <property type="protein sequence ID" value="CAC9972962.1"/>
    <property type="molecule type" value="Genomic_DNA"/>
</dbReference>
<evidence type="ECO:0008006" key="4">
    <source>
        <dbReference type="Google" id="ProtNLM"/>
    </source>
</evidence>
<dbReference type="Proteomes" id="UP000533639">
    <property type="component" value="Unassembled WGS sequence"/>
</dbReference>
<reference evidence="2 3" key="1">
    <citation type="submission" date="2020-06" db="EMBL/GenBank/DDBJ databases">
        <authorList>
            <person name="Criscuolo A."/>
        </authorList>
    </citation>
    <scope>NUCLEOTIDE SEQUENCE [LARGE SCALE GENOMIC DNA]</scope>
    <source>
        <strain evidence="2">PXU-55</strain>
    </source>
</reference>
<proteinExistence type="predicted"/>
<sequence length="365" mass="41665">MNMKKIIICIAFICLFNSTLISCQNTMKHKKYFWDSSVCTPKGYPAEIFSGHLILGNTPESGYVYMPFDRIINSENLGDNDGSSSGEATGISPKILDITWLSYTENKSYSGVFKLDSEKIESLMINGSETPYWDNETKKIGVFKDFDFVVNAGLFPGGMVILYVWSPTNTTIVGKYQANEDKNVDWQMAHPSMKGKEGITEYVNYMNEDLPQEIKDQIKQGTIPFGYWETLFKKYPITPQVKAEDKVETIEINYINGEFESIFLSLNGNVIPIKERAVPRKINIVWHDINDRRMESDIFFDEKKSKAIFENIKIGESIKLIIDVDRNTKPRETKGISIKLKTASAEIDMEEAIISQESFTKSRPY</sequence>
<comment type="caution">
    <text evidence="2">The sequence shown here is derived from an EMBL/GenBank/DDBJ whole genome shotgun (WGS) entry which is preliminary data.</text>
</comment>
<feature type="chain" id="PRO_5040283632" description="DUF2931 family protein" evidence="1">
    <location>
        <begin position="24"/>
        <end position="365"/>
    </location>
</feature>
<feature type="signal peptide" evidence="1">
    <location>
        <begin position="1"/>
        <end position="23"/>
    </location>
</feature>
<protein>
    <recommendedName>
        <fullName evidence="4">DUF2931 family protein</fullName>
    </recommendedName>
</protein>
<organism evidence="2 3">
    <name type="scientific">Flavobacterium panici</name>
    <dbReference type="NCBI Taxonomy" id="2654843"/>
    <lineage>
        <taxon>Bacteria</taxon>
        <taxon>Pseudomonadati</taxon>
        <taxon>Bacteroidota</taxon>
        <taxon>Flavobacteriia</taxon>
        <taxon>Flavobacteriales</taxon>
        <taxon>Flavobacteriaceae</taxon>
        <taxon>Flavobacterium</taxon>
    </lineage>
</organism>